<evidence type="ECO:0000313" key="1">
    <source>
        <dbReference type="EMBL" id="KIJ42116.1"/>
    </source>
</evidence>
<accession>A0A0C9VV10</accession>
<dbReference type="AlphaFoldDB" id="A0A0C9VV10"/>
<dbReference type="HOGENOM" id="CLU_1876748_0_0_1"/>
<evidence type="ECO:0000313" key="2">
    <source>
        <dbReference type="Proteomes" id="UP000054279"/>
    </source>
</evidence>
<reference evidence="1 2" key="1">
    <citation type="submission" date="2014-06" db="EMBL/GenBank/DDBJ databases">
        <title>Evolutionary Origins and Diversification of the Mycorrhizal Mutualists.</title>
        <authorList>
            <consortium name="DOE Joint Genome Institute"/>
            <consortium name="Mycorrhizal Genomics Consortium"/>
            <person name="Kohler A."/>
            <person name="Kuo A."/>
            <person name="Nagy L.G."/>
            <person name="Floudas D."/>
            <person name="Copeland A."/>
            <person name="Barry K.W."/>
            <person name="Cichocki N."/>
            <person name="Veneault-Fourrey C."/>
            <person name="LaButti K."/>
            <person name="Lindquist E.A."/>
            <person name="Lipzen A."/>
            <person name="Lundell T."/>
            <person name="Morin E."/>
            <person name="Murat C."/>
            <person name="Riley R."/>
            <person name="Ohm R."/>
            <person name="Sun H."/>
            <person name="Tunlid A."/>
            <person name="Henrissat B."/>
            <person name="Grigoriev I.V."/>
            <person name="Hibbett D.S."/>
            <person name="Martin F."/>
        </authorList>
    </citation>
    <scope>NUCLEOTIDE SEQUENCE [LARGE SCALE GENOMIC DNA]</scope>
    <source>
        <strain evidence="1 2">SS14</strain>
    </source>
</reference>
<dbReference type="Proteomes" id="UP000054279">
    <property type="component" value="Unassembled WGS sequence"/>
</dbReference>
<organism evidence="1 2">
    <name type="scientific">Sphaerobolus stellatus (strain SS14)</name>
    <dbReference type="NCBI Taxonomy" id="990650"/>
    <lineage>
        <taxon>Eukaryota</taxon>
        <taxon>Fungi</taxon>
        <taxon>Dikarya</taxon>
        <taxon>Basidiomycota</taxon>
        <taxon>Agaricomycotina</taxon>
        <taxon>Agaricomycetes</taxon>
        <taxon>Phallomycetidae</taxon>
        <taxon>Geastrales</taxon>
        <taxon>Sphaerobolaceae</taxon>
        <taxon>Sphaerobolus</taxon>
    </lineage>
</organism>
<proteinExistence type="predicted"/>
<dbReference type="InterPro" id="IPR013785">
    <property type="entry name" value="Aldolase_TIM"/>
</dbReference>
<sequence length="136" mass="15173">MPLEETLATFGYLIKELDAMKPAYIVILQYVTTLDVEFDGKSRATKHDIIAAYAPLIKNTKFILNGGLTPSVADELIKSGSIDAAAFGIPWIAHPDMQKRFEAGKPLDAVTNWKDVYWHEGITVREGYTDYPIIIV</sequence>
<protein>
    <recommendedName>
        <fullName evidence="3">NADH:flavin oxidoreductase/NADH oxidase N-terminal domain-containing protein</fullName>
    </recommendedName>
</protein>
<dbReference type="SUPFAM" id="SSF51395">
    <property type="entry name" value="FMN-linked oxidoreductases"/>
    <property type="match status" value="1"/>
</dbReference>
<name>A0A0C9VV10_SPHS4</name>
<dbReference type="Gene3D" id="3.20.20.70">
    <property type="entry name" value="Aldolase class I"/>
    <property type="match status" value="1"/>
</dbReference>
<dbReference type="EMBL" id="KN837132">
    <property type="protein sequence ID" value="KIJ42116.1"/>
    <property type="molecule type" value="Genomic_DNA"/>
</dbReference>
<dbReference type="OrthoDB" id="3004217at2759"/>
<keyword evidence="2" id="KW-1185">Reference proteome</keyword>
<evidence type="ECO:0008006" key="3">
    <source>
        <dbReference type="Google" id="ProtNLM"/>
    </source>
</evidence>
<gene>
    <name evidence="1" type="ORF">M422DRAFT_171560</name>
</gene>